<feature type="transmembrane region" description="Helical" evidence="1">
    <location>
        <begin position="12"/>
        <end position="30"/>
    </location>
</feature>
<feature type="transmembrane region" description="Helical" evidence="1">
    <location>
        <begin position="344"/>
        <end position="367"/>
    </location>
</feature>
<dbReference type="PANTHER" id="PTHR33406:SF13">
    <property type="entry name" value="MEMBRANE PROTEIN YDFJ"/>
    <property type="match status" value="1"/>
</dbReference>
<feature type="transmembrane region" description="Helical" evidence="1">
    <location>
        <begin position="312"/>
        <end position="332"/>
    </location>
</feature>
<comment type="caution">
    <text evidence="2">The sequence shown here is derived from an EMBL/GenBank/DDBJ whole genome shotgun (WGS) entry which is preliminary data.</text>
</comment>
<feature type="transmembrane region" description="Helical" evidence="1">
    <location>
        <begin position="259"/>
        <end position="278"/>
    </location>
</feature>
<keyword evidence="3" id="KW-1185">Reference proteome</keyword>
<dbReference type="GO" id="GO:0016746">
    <property type="term" value="F:acyltransferase activity"/>
    <property type="evidence" value="ECO:0007669"/>
    <property type="project" value="UniProtKB-KW"/>
</dbReference>
<protein>
    <submittedName>
        <fullName evidence="2">Acyl-sn-glycerol-3-phosphate acyltransferase</fullName>
    </submittedName>
</protein>
<dbReference type="GO" id="GO:0005886">
    <property type="term" value="C:plasma membrane"/>
    <property type="evidence" value="ECO:0007669"/>
    <property type="project" value="TreeGrafter"/>
</dbReference>
<feature type="transmembrane region" description="Helical" evidence="1">
    <location>
        <begin position="431"/>
        <end position="450"/>
    </location>
</feature>
<feature type="transmembrane region" description="Helical" evidence="1">
    <location>
        <begin position="737"/>
        <end position="760"/>
    </location>
</feature>
<name>A0A1E7R2R7_9GAMM</name>
<feature type="transmembrane region" description="Helical" evidence="1">
    <location>
        <begin position="712"/>
        <end position="731"/>
    </location>
</feature>
<sequence>MRCSNWQNKASWIWLMVITVVTIIMAVMWWQKNIHIQSNIFKLLPEISENQAVLNSYARVNAQLNNQVFVMLQSTDEQQLNRAIQQFVKTAQQSNLWQPIKSNTSLEHFTRQLFQYRTGLLSQQSRQLLQEQHYQAVLDQSMLQLLSPIMPLSAQMLKQDPLLLFPQFLMEKSQTGNAEITLEQGWATVHQVQDNGTEKIFRLVVLQTLQSPYHVDYQEKTSQWFTQVTQQFQQQNIALSWTGTLAFASYGTQSAQQEISTIGLGSSLGLVLLVLFGFRSLRPLLTEFIAVSTGSLMAFAVTHWIFGEIHLMTLVFGASLIGVCVDFSFYFMAMQSQYRNKNGFAILTPLLPSLFMGLMTTIIAYLFLSFTPFPAFRQISVFSMVGLLAAWITSILLLPRLPALNAEPALKRMHFLGQLRNQIVPYAKRRYLMIGLVIVISAIGLSQLKFNDDIHNLQSVDAGLKHNDQQIRQLFTQSQDNDYFIVSASSAALTEQAEARLLTQLQSLQQQGQLGQFQAAGQWFNTVIQHQNIKLLQSIPQSDLLHYAQTMDLNVNDVLNWQSSLAQAPLLTWQQFKAHPLSQLVLSETERVVLLNGIHDRQALQALQTSQVHFIQPVYTLSEQFSLHRIQAQWLLLGAILSLGVILGVLYGKASILPLMLPVSLALCLTFAIQALLGVELNLFSIMGCFLILGIGVDYAIFYRHAKQHSHLVAMALFLCMMSTLLGFGLLALSHTYAIFCFGITVLCGVIFSFVFATCLTQTEDPQINDTQP</sequence>
<accession>A0A1E7R2R7</accession>
<dbReference type="STRING" id="1262585.BJI46_04085"/>
<feature type="transmembrane region" description="Helical" evidence="1">
    <location>
        <begin position="285"/>
        <end position="306"/>
    </location>
</feature>
<dbReference type="Gene3D" id="1.20.1640.10">
    <property type="entry name" value="Multidrug efflux transporter AcrB transmembrane domain"/>
    <property type="match status" value="2"/>
</dbReference>
<dbReference type="OrthoDB" id="9780358at2"/>
<dbReference type="RefSeq" id="WP_070070444.1">
    <property type="nucleotide sequence ID" value="NZ_MKKK01000045.1"/>
</dbReference>
<dbReference type="SUPFAM" id="SSF82866">
    <property type="entry name" value="Multidrug efflux transporter AcrB transmembrane domain"/>
    <property type="match status" value="2"/>
</dbReference>
<dbReference type="Proteomes" id="UP000185895">
    <property type="component" value="Unassembled WGS sequence"/>
</dbReference>
<keyword evidence="1" id="KW-0472">Membrane</keyword>
<dbReference type="PANTHER" id="PTHR33406">
    <property type="entry name" value="MEMBRANE PROTEIN MJ1562-RELATED"/>
    <property type="match status" value="1"/>
</dbReference>
<feature type="transmembrane region" description="Helical" evidence="1">
    <location>
        <begin position="683"/>
        <end position="703"/>
    </location>
</feature>
<reference evidence="2 3" key="1">
    <citation type="submission" date="2016-09" db="EMBL/GenBank/DDBJ databases">
        <authorList>
            <person name="Capua I."/>
            <person name="De Benedictis P."/>
            <person name="Joannis T."/>
            <person name="Lombin L.H."/>
            <person name="Cattoli G."/>
        </authorList>
    </citation>
    <scope>NUCLEOTIDE SEQUENCE [LARGE SCALE GENOMIC DNA]</scope>
    <source>
        <strain evidence="2 3">ANC 4671</strain>
    </source>
</reference>
<gene>
    <name evidence="2" type="ORF">BJI46_04085</name>
</gene>
<dbReference type="AlphaFoldDB" id="A0A1E7R2R7"/>
<keyword evidence="2" id="KW-0012">Acyltransferase</keyword>
<organism evidence="2 3">
    <name type="scientific">Acinetobacter qingfengensis</name>
    <dbReference type="NCBI Taxonomy" id="1262585"/>
    <lineage>
        <taxon>Bacteria</taxon>
        <taxon>Pseudomonadati</taxon>
        <taxon>Pseudomonadota</taxon>
        <taxon>Gammaproteobacteria</taxon>
        <taxon>Moraxellales</taxon>
        <taxon>Moraxellaceae</taxon>
        <taxon>Acinetobacter</taxon>
    </lineage>
</organism>
<dbReference type="EMBL" id="MKKK01000045">
    <property type="protein sequence ID" value="OEY93629.1"/>
    <property type="molecule type" value="Genomic_DNA"/>
</dbReference>
<keyword evidence="1" id="KW-0812">Transmembrane</keyword>
<keyword evidence="2" id="KW-0808">Transferase</keyword>
<dbReference type="InterPro" id="IPR050545">
    <property type="entry name" value="Mycobact_MmpL"/>
</dbReference>
<evidence type="ECO:0000313" key="3">
    <source>
        <dbReference type="Proteomes" id="UP000185895"/>
    </source>
</evidence>
<evidence type="ECO:0000313" key="2">
    <source>
        <dbReference type="EMBL" id="OEY93629.1"/>
    </source>
</evidence>
<feature type="transmembrane region" description="Helical" evidence="1">
    <location>
        <begin position="659"/>
        <end position="677"/>
    </location>
</feature>
<feature type="transmembrane region" description="Helical" evidence="1">
    <location>
        <begin position="634"/>
        <end position="652"/>
    </location>
</feature>
<keyword evidence="1" id="KW-1133">Transmembrane helix</keyword>
<proteinExistence type="predicted"/>
<feature type="transmembrane region" description="Helical" evidence="1">
    <location>
        <begin position="379"/>
        <end position="398"/>
    </location>
</feature>
<evidence type="ECO:0000256" key="1">
    <source>
        <dbReference type="SAM" id="Phobius"/>
    </source>
</evidence>